<dbReference type="InterPro" id="IPR014710">
    <property type="entry name" value="RmlC-like_jellyroll"/>
</dbReference>
<feature type="binding site" evidence="12">
    <location>
        <position position="361"/>
    </location>
    <ligand>
        <name>Fe cation</name>
        <dbReference type="ChEBI" id="CHEBI:24875"/>
    </ligand>
</feature>
<feature type="domain" description="Homogentisate 1,2-dioxygenase C-terminal" evidence="13">
    <location>
        <begin position="271"/>
        <end position="424"/>
    </location>
</feature>
<dbReference type="OrthoDB" id="1689029at2759"/>
<name>A0A0C9W5W1_SPHS4</name>
<keyword evidence="16" id="KW-1185">Reference proteome</keyword>
<evidence type="ECO:0000256" key="6">
    <source>
        <dbReference type="ARBA" id="ARBA00022878"/>
    </source>
</evidence>
<feature type="binding site" evidence="12">
    <location>
        <position position="331"/>
    </location>
    <ligand>
        <name>Fe cation</name>
        <dbReference type="ChEBI" id="CHEBI:24875"/>
    </ligand>
</feature>
<proteinExistence type="inferred from homology"/>
<keyword evidence="7" id="KW-0223">Dioxygenase</keyword>
<keyword evidence="10" id="KW-0585">Phenylalanine catabolism</keyword>
<feature type="active site" description="Proton acceptor" evidence="11">
    <location>
        <position position="282"/>
    </location>
</feature>
<evidence type="ECO:0000313" key="15">
    <source>
        <dbReference type="EMBL" id="KIJ47901.1"/>
    </source>
</evidence>
<comment type="similarity">
    <text evidence="3">Belongs to the homogentisate dioxygenase family.</text>
</comment>
<keyword evidence="5 12" id="KW-0479">Metal-binding</keyword>
<dbReference type="PANTHER" id="PTHR11056:SF4">
    <property type="entry name" value="HOMOGENTISATE 1,2-DIOXYGENASE"/>
    <property type="match status" value="1"/>
</dbReference>
<evidence type="ECO:0000256" key="11">
    <source>
        <dbReference type="PIRSR" id="PIRSR605708-1"/>
    </source>
</evidence>
<evidence type="ECO:0000259" key="14">
    <source>
        <dbReference type="Pfam" id="PF20510"/>
    </source>
</evidence>
<dbReference type="InterPro" id="IPR011051">
    <property type="entry name" value="RmlC_Cupin_sf"/>
</dbReference>
<evidence type="ECO:0000256" key="12">
    <source>
        <dbReference type="PIRSR" id="PIRSR605708-2"/>
    </source>
</evidence>
<keyword evidence="6" id="KW-0828">Tyrosine catabolism</keyword>
<dbReference type="UniPathway" id="UPA00139">
    <property type="reaction ID" value="UER00339"/>
</dbReference>
<dbReference type="SUPFAM" id="SSF51182">
    <property type="entry name" value="RmlC-like cupins"/>
    <property type="match status" value="1"/>
</dbReference>
<dbReference type="EC" id="1.13.11.5" evidence="4"/>
<protein>
    <recommendedName>
        <fullName evidence="4">homogentisate 1,2-dioxygenase</fullName>
        <ecNumber evidence="4">1.13.11.5</ecNumber>
    </recommendedName>
</protein>
<dbReference type="EMBL" id="KN837100">
    <property type="protein sequence ID" value="KIJ47901.1"/>
    <property type="molecule type" value="Genomic_DNA"/>
</dbReference>
<dbReference type="HOGENOM" id="CLU_027174_0_1_1"/>
<dbReference type="GO" id="GO:0004411">
    <property type="term" value="F:homogentisate 1,2-dioxygenase activity"/>
    <property type="evidence" value="ECO:0007669"/>
    <property type="project" value="UniProtKB-EC"/>
</dbReference>
<feature type="binding site" evidence="12">
    <location>
        <position position="361"/>
    </location>
    <ligand>
        <name>homogentisate</name>
        <dbReference type="ChEBI" id="CHEBI:16169"/>
    </ligand>
</feature>
<sequence>MSPAVTNGNRKDFSSAAAKGSFTIEPSKKDPYIYQVGFGNRFASEAIPGTLPQGQNSPQKCKYGLYAEQMTGTSFVAPRHQNQNAQVPTQLAWHPFDIPTEKTDFVQGLKTLAGCGDPTLREGLAVHIYAANTSMDKKAFVNNDGDMLIVPSQGRLDIQTEFGNIMVRPGEIFVVQRGIRFKVGLPDGPSRGYIQEVFGVHYELPQLGPLGANGLANARDFEHPVAAFDIDQSPWESKVSGTFHVCNQEHTPFDVVAWHGNYVPYKYNLEKFINVGSISKDHIDPSIFCVLTAPSKTPGTPLADFLIFSPRWDVASETYRPPYYHRNSATELMGLIYGQYGGRSDGFAPGGASFETGFCPHGVAYEEFKAASEMELQPMRINEGSIAFMFESSMQFTVTDYAMKKTGKLHEHDPKMWDDLKAEFISNLDKVNADLREMGLDELKAR</sequence>
<evidence type="ECO:0000256" key="3">
    <source>
        <dbReference type="ARBA" id="ARBA00007757"/>
    </source>
</evidence>
<evidence type="ECO:0000256" key="2">
    <source>
        <dbReference type="ARBA" id="ARBA00004704"/>
    </source>
</evidence>
<dbReference type="GO" id="GO:0006559">
    <property type="term" value="P:L-phenylalanine catabolic process"/>
    <property type="evidence" value="ECO:0007669"/>
    <property type="project" value="UniProtKB-UniPathway"/>
</dbReference>
<dbReference type="InterPro" id="IPR046452">
    <property type="entry name" value="HgmA_N"/>
</dbReference>
<dbReference type="Pfam" id="PF04209">
    <property type="entry name" value="HgmA_C"/>
    <property type="match status" value="1"/>
</dbReference>
<feature type="domain" description="Homogentisate 1,2-dioxygenase N-terminal" evidence="14">
    <location>
        <begin position="83"/>
        <end position="269"/>
    </location>
</feature>
<dbReference type="PANTHER" id="PTHR11056">
    <property type="entry name" value="HOMOGENTISATE 1,2-DIOXYGENASE"/>
    <property type="match status" value="1"/>
</dbReference>
<dbReference type="Gene3D" id="2.60.120.10">
    <property type="entry name" value="Jelly Rolls"/>
    <property type="match status" value="1"/>
</dbReference>
<evidence type="ECO:0000256" key="9">
    <source>
        <dbReference type="ARBA" id="ARBA00023004"/>
    </source>
</evidence>
<evidence type="ECO:0000256" key="7">
    <source>
        <dbReference type="ARBA" id="ARBA00022964"/>
    </source>
</evidence>
<accession>A0A0C9W5W1</accession>
<feature type="binding site" evidence="12">
    <location>
        <position position="340"/>
    </location>
    <ligand>
        <name>homogentisate</name>
        <dbReference type="ChEBI" id="CHEBI:16169"/>
    </ligand>
</feature>
<evidence type="ECO:0000256" key="4">
    <source>
        <dbReference type="ARBA" id="ARBA00013127"/>
    </source>
</evidence>
<dbReference type="GO" id="GO:0046872">
    <property type="term" value="F:metal ion binding"/>
    <property type="evidence" value="ECO:0007669"/>
    <property type="project" value="UniProtKB-KW"/>
</dbReference>
<evidence type="ECO:0000256" key="5">
    <source>
        <dbReference type="ARBA" id="ARBA00022723"/>
    </source>
</evidence>
<dbReference type="InterPro" id="IPR005708">
    <property type="entry name" value="Homogentis_dOase"/>
</dbReference>
<dbReference type="GO" id="GO:0006572">
    <property type="term" value="P:L-tyrosine catabolic process"/>
    <property type="evidence" value="ECO:0007669"/>
    <property type="project" value="UniProtKB-KW"/>
</dbReference>
<organism evidence="15 16">
    <name type="scientific">Sphaerobolus stellatus (strain SS14)</name>
    <dbReference type="NCBI Taxonomy" id="990650"/>
    <lineage>
        <taxon>Eukaryota</taxon>
        <taxon>Fungi</taxon>
        <taxon>Dikarya</taxon>
        <taxon>Basidiomycota</taxon>
        <taxon>Agaricomycotina</taxon>
        <taxon>Agaricomycetes</taxon>
        <taxon>Phallomycetidae</taxon>
        <taxon>Geastrales</taxon>
        <taxon>Sphaerobolaceae</taxon>
        <taxon>Sphaerobolus</taxon>
    </lineage>
</organism>
<comment type="pathway">
    <text evidence="2">Amino-acid degradation; L-phenylalanine degradation; acetoacetate and fumarate from L-phenylalanine: step 4/6.</text>
</comment>
<comment type="cofactor">
    <cofactor evidence="1 12">
        <name>Fe cation</name>
        <dbReference type="ChEBI" id="CHEBI:24875"/>
    </cofactor>
</comment>
<reference evidence="15 16" key="1">
    <citation type="submission" date="2014-06" db="EMBL/GenBank/DDBJ databases">
        <title>Evolutionary Origins and Diversification of the Mycorrhizal Mutualists.</title>
        <authorList>
            <consortium name="DOE Joint Genome Institute"/>
            <consortium name="Mycorrhizal Genomics Consortium"/>
            <person name="Kohler A."/>
            <person name="Kuo A."/>
            <person name="Nagy L.G."/>
            <person name="Floudas D."/>
            <person name="Copeland A."/>
            <person name="Barry K.W."/>
            <person name="Cichocki N."/>
            <person name="Veneault-Fourrey C."/>
            <person name="LaButti K."/>
            <person name="Lindquist E.A."/>
            <person name="Lipzen A."/>
            <person name="Lundell T."/>
            <person name="Morin E."/>
            <person name="Murat C."/>
            <person name="Riley R."/>
            <person name="Ohm R."/>
            <person name="Sun H."/>
            <person name="Tunlid A."/>
            <person name="Henrissat B."/>
            <person name="Grigoriev I.V."/>
            <person name="Hibbett D.S."/>
            <person name="Martin F."/>
        </authorList>
    </citation>
    <scope>NUCLEOTIDE SEQUENCE [LARGE SCALE GENOMIC DNA]</scope>
    <source>
        <strain evidence="15 16">SS14</strain>
    </source>
</reference>
<evidence type="ECO:0000259" key="13">
    <source>
        <dbReference type="Pfam" id="PF04209"/>
    </source>
</evidence>
<evidence type="ECO:0000256" key="10">
    <source>
        <dbReference type="ARBA" id="ARBA00023232"/>
    </source>
</evidence>
<evidence type="ECO:0000313" key="16">
    <source>
        <dbReference type="Proteomes" id="UP000054279"/>
    </source>
</evidence>
<dbReference type="InterPro" id="IPR046451">
    <property type="entry name" value="HgmA_C"/>
</dbReference>
<evidence type="ECO:0000256" key="8">
    <source>
        <dbReference type="ARBA" id="ARBA00023002"/>
    </source>
</evidence>
<keyword evidence="9 12" id="KW-0408">Iron</keyword>
<dbReference type="FunFam" id="2.60.120.10:FF:000034">
    <property type="entry name" value="Homogentisate 1,2-dioxygenase"/>
    <property type="match status" value="1"/>
</dbReference>
<evidence type="ECO:0000256" key="1">
    <source>
        <dbReference type="ARBA" id="ARBA00001962"/>
    </source>
</evidence>
<dbReference type="Proteomes" id="UP000054279">
    <property type="component" value="Unassembled WGS sequence"/>
</dbReference>
<dbReference type="GO" id="GO:0005737">
    <property type="term" value="C:cytoplasm"/>
    <property type="evidence" value="ECO:0007669"/>
    <property type="project" value="TreeGrafter"/>
</dbReference>
<dbReference type="Pfam" id="PF20510">
    <property type="entry name" value="HgmA_N"/>
    <property type="match status" value="1"/>
</dbReference>
<feature type="binding site" evidence="12">
    <location>
        <position position="325"/>
    </location>
    <ligand>
        <name>Fe cation</name>
        <dbReference type="ChEBI" id="CHEBI:24875"/>
    </ligand>
</feature>
<gene>
    <name evidence="15" type="ORF">M422DRAFT_59486</name>
</gene>
<dbReference type="AlphaFoldDB" id="A0A0C9W5W1"/>
<dbReference type="CDD" id="cd07000">
    <property type="entry name" value="cupin_HGO_N"/>
    <property type="match status" value="1"/>
</dbReference>
<keyword evidence="8" id="KW-0560">Oxidoreductase</keyword>